<gene>
    <name evidence="3" type="ORF">SOCEGT47_068190</name>
</gene>
<evidence type="ECO:0000313" key="3">
    <source>
        <dbReference type="EMBL" id="AUX26258.1"/>
    </source>
</evidence>
<protein>
    <recommendedName>
        <fullName evidence="2">SCP domain-containing protein</fullName>
    </recommendedName>
</protein>
<proteinExistence type="predicted"/>
<dbReference type="InterPro" id="IPR035940">
    <property type="entry name" value="CAP_sf"/>
</dbReference>
<evidence type="ECO:0000259" key="2">
    <source>
        <dbReference type="Pfam" id="PF00188"/>
    </source>
</evidence>
<keyword evidence="1" id="KW-0732">Signal</keyword>
<sequence length="413" mass="41798">MRSWWARGACCAALAAAGTALAAAGTALAAAGTALAAAGTALAAAGAAAADPPALTWVKATRSPQPAAALAPEVAALTARCGAADAALAAVARRNVERQLQGGEIMPPDELAFTLRAAGAPHAWPRGWSIAGQGLGPAELGARIDGWLSGWPTLGVRRCGVAHAKKPDGTVIAAAVGVDALADMSPLPTTARVGQWVTLEGTMRVPATAVKVVLLGPRGAPRAVLSSLSGARIRSSFAVDQPGSWLVQVLATVSTGPRPVLEAMIFAGGAPPGRYVRAPSPGEEAARGARDDDDAMLRMMNAARASEGLPALARDAALSALARAHAEAMLKARMVGHDVGSGDPAARLRAAGYEATIAGENVATSSSPGGAHRAIWASPSHRGNLLDRRYRKTGVAVVRDRSGRVWVAQLFAG</sequence>
<dbReference type="Pfam" id="PF00188">
    <property type="entry name" value="CAP"/>
    <property type="match status" value="1"/>
</dbReference>
<feature type="chain" id="PRO_5020516801" description="SCP domain-containing protein" evidence="1">
    <location>
        <begin position="23"/>
        <end position="413"/>
    </location>
</feature>
<dbReference type="CDD" id="cd05379">
    <property type="entry name" value="CAP_bacterial"/>
    <property type="match status" value="1"/>
</dbReference>
<dbReference type="SUPFAM" id="SSF55797">
    <property type="entry name" value="PR-1-like"/>
    <property type="match status" value="1"/>
</dbReference>
<dbReference type="EMBL" id="CP012670">
    <property type="protein sequence ID" value="AUX26258.1"/>
    <property type="molecule type" value="Genomic_DNA"/>
</dbReference>
<dbReference type="InterPro" id="IPR014044">
    <property type="entry name" value="CAP_dom"/>
</dbReference>
<evidence type="ECO:0000313" key="4">
    <source>
        <dbReference type="Proteomes" id="UP000295781"/>
    </source>
</evidence>
<dbReference type="OrthoDB" id="8611574at2"/>
<organism evidence="3 4">
    <name type="scientific">Sorangium cellulosum</name>
    <name type="common">Polyangium cellulosum</name>
    <dbReference type="NCBI Taxonomy" id="56"/>
    <lineage>
        <taxon>Bacteria</taxon>
        <taxon>Pseudomonadati</taxon>
        <taxon>Myxococcota</taxon>
        <taxon>Polyangia</taxon>
        <taxon>Polyangiales</taxon>
        <taxon>Polyangiaceae</taxon>
        <taxon>Sorangium</taxon>
    </lineage>
</organism>
<feature type="domain" description="SCP" evidence="2">
    <location>
        <begin position="297"/>
        <end position="408"/>
    </location>
</feature>
<feature type="signal peptide" evidence="1">
    <location>
        <begin position="1"/>
        <end position="22"/>
    </location>
</feature>
<name>A0A4P2QAG0_SORCE</name>
<dbReference type="PANTHER" id="PTHR31157:SF1">
    <property type="entry name" value="SCP DOMAIN-CONTAINING PROTEIN"/>
    <property type="match status" value="1"/>
</dbReference>
<evidence type="ECO:0000256" key="1">
    <source>
        <dbReference type="SAM" id="SignalP"/>
    </source>
</evidence>
<dbReference type="AlphaFoldDB" id="A0A4P2QAG0"/>
<reference evidence="3 4" key="1">
    <citation type="submission" date="2015-09" db="EMBL/GenBank/DDBJ databases">
        <title>Sorangium comparison.</title>
        <authorList>
            <person name="Zaburannyi N."/>
            <person name="Bunk B."/>
            <person name="Overmann J."/>
            <person name="Mueller R."/>
        </authorList>
    </citation>
    <scope>NUCLEOTIDE SEQUENCE [LARGE SCALE GENOMIC DNA]</scope>
    <source>
        <strain evidence="3 4">So ceGT47</strain>
    </source>
</reference>
<dbReference type="RefSeq" id="WP_129353749.1">
    <property type="nucleotide sequence ID" value="NZ_CP012670.1"/>
</dbReference>
<dbReference type="PANTHER" id="PTHR31157">
    <property type="entry name" value="SCP DOMAIN-CONTAINING PROTEIN"/>
    <property type="match status" value="1"/>
</dbReference>
<accession>A0A4P2QAG0</accession>
<dbReference type="Gene3D" id="3.40.33.10">
    <property type="entry name" value="CAP"/>
    <property type="match status" value="1"/>
</dbReference>
<dbReference type="Proteomes" id="UP000295781">
    <property type="component" value="Chromosome"/>
</dbReference>